<keyword evidence="1" id="KW-0238">DNA-binding</keyword>
<evidence type="ECO:0000313" key="6">
    <source>
        <dbReference type="Proteomes" id="UP000231693"/>
    </source>
</evidence>
<dbReference type="GO" id="GO:0003677">
    <property type="term" value="F:DNA binding"/>
    <property type="evidence" value="ECO:0007669"/>
    <property type="project" value="UniProtKB-KW"/>
</dbReference>
<evidence type="ECO:0000256" key="1">
    <source>
        <dbReference type="ARBA" id="ARBA00023125"/>
    </source>
</evidence>
<dbReference type="Pfam" id="PF23359">
    <property type="entry name" value="Lsr2_DNA-bd"/>
    <property type="match status" value="1"/>
</dbReference>
<dbReference type="OrthoDB" id="4113332at2"/>
<dbReference type="InterPro" id="IPR042261">
    <property type="entry name" value="Lsr2-like_dimerization"/>
</dbReference>
<evidence type="ECO:0000256" key="2">
    <source>
        <dbReference type="SAM" id="MobiDB-lite"/>
    </source>
</evidence>
<reference evidence="5 6" key="1">
    <citation type="submission" date="2017-11" db="EMBL/GenBank/DDBJ databases">
        <title>Genomic Encyclopedia of Archaeal and Bacterial Type Strains, Phase II (KMG-II): From Individual Species to Whole Genera.</title>
        <authorList>
            <person name="Goeker M."/>
        </authorList>
    </citation>
    <scope>NUCLEOTIDE SEQUENCE [LARGE SCALE GENOMIC DNA]</scope>
    <source>
        <strain evidence="5 6">DSM 25478</strain>
    </source>
</reference>
<dbReference type="Gene3D" id="3.30.60.230">
    <property type="entry name" value="Lsr2, dimerization domain"/>
    <property type="match status" value="1"/>
</dbReference>
<accession>A0A2M9CEB6</accession>
<feature type="compositionally biased region" description="Low complexity" evidence="2">
    <location>
        <begin position="59"/>
        <end position="81"/>
    </location>
</feature>
<comment type="caution">
    <text evidence="5">The sequence shown here is derived from an EMBL/GenBank/DDBJ whole genome shotgun (WGS) entry which is preliminary data.</text>
</comment>
<feature type="domain" description="Lsr2 DNA-binding" evidence="4">
    <location>
        <begin position="78"/>
        <end position="111"/>
    </location>
</feature>
<name>A0A2M9CEB6_9CELL</name>
<sequence length="112" mass="12258">MAQKIQVILTDDLDGSSADETVSFSLDGVAYEIDLSTEHAQKLRDSFAEWIGNARKQGRSTPARASRGTRRASSSASSNATEVREWARANGYKVNERGRIAVEVQQAYDAAH</sequence>
<dbReference type="GO" id="GO:0016746">
    <property type="term" value="F:acyltransferase activity"/>
    <property type="evidence" value="ECO:0007669"/>
    <property type="project" value="InterPro"/>
</dbReference>
<dbReference type="InterPro" id="IPR024412">
    <property type="entry name" value="Lsr2_dim_dom"/>
</dbReference>
<gene>
    <name evidence="5" type="ORF">CLV28_2060</name>
</gene>
<dbReference type="InterPro" id="IPR036625">
    <property type="entry name" value="E3-bd_dom_sf"/>
</dbReference>
<keyword evidence="6" id="KW-1185">Reference proteome</keyword>
<evidence type="ECO:0000259" key="3">
    <source>
        <dbReference type="Pfam" id="PF11774"/>
    </source>
</evidence>
<organism evidence="5 6">
    <name type="scientific">Sediminihabitans luteus</name>
    <dbReference type="NCBI Taxonomy" id="1138585"/>
    <lineage>
        <taxon>Bacteria</taxon>
        <taxon>Bacillati</taxon>
        <taxon>Actinomycetota</taxon>
        <taxon>Actinomycetes</taxon>
        <taxon>Micrococcales</taxon>
        <taxon>Cellulomonadaceae</taxon>
        <taxon>Sediminihabitans</taxon>
    </lineage>
</organism>
<dbReference type="InterPro" id="IPR055370">
    <property type="entry name" value="Lsr2_DNA-bd"/>
</dbReference>
<dbReference type="EMBL" id="PGFE01000003">
    <property type="protein sequence ID" value="PJJ70229.1"/>
    <property type="molecule type" value="Genomic_DNA"/>
</dbReference>
<feature type="region of interest" description="Disordered" evidence="2">
    <location>
        <begin position="54"/>
        <end position="82"/>
    </location>
</feature>
<dbReference type="RefSeq" id="WP_100423239.1">
    <property type="nucleotide sequence ID" value="NZ_BOOX01000001.1"/>
</dbReference>
<evidence type="ECO:0000259" key="4">
    <source>
        <dbReference type="Pfam" id="PF23359"/>
    </source>
</evidence>
<dbReference type="Proteomes" id="UP000231693">
    <property type="component" value="Unassembled WGS sequence"/>
</dbReference>
<dbReference type="Pfam" id="PF11774">
    <property type="entry name" value="Lsr2"/>
    <property type="match status" value="1"/>
</dbReference>
<feature type="domain" description="Lsr2 dimerization" evidence="3">
    <location>
        <begin position="1"/>
        <end position="58"/>
    </location>
</feature>
<protein>
    <submittedName>
        <fullName evidence="5">Lsr2 protein</fullName>
    </submittedName>
</protein>
<dbReference type="AlphaFoldDB" id="A0A2M9CEB6"/>
<evidence type="ECO:0000313" key="5">
    <source>
        <dbReference type="EMBL" id="PJJ70229.1"/>
    </source>
</evidence>
<proteinExistence type="predicted"/>
<dbReference type="Gene3D" id="4.10.320.10">
    <property type="entry name" value="E3-binding domain"/>
    <property type="match status" value="1"/>
</dbReference>